<gene>
    <name evidence="2" type="ORF">HP438_05625</name>
</gene>
<organism evidence="2 3">
    <name type="scientific">Sphingomonas zeae</name>
    <dbReference type="NCBI Taxonomy" id="1646122"/>
    <lineage>
        <taxon>Bacteria</taxon>
        <taxon>Pseudomonadati</taxon>
        <taxon>Pseudomonadota</taxon>
        <taxon>Alphaproteobacteria</taxon>
        <taxon>Sphingomonadales</taxon>
        <taxon>Sphingomonadaceae</taxon>
        <taxon>Sphingomonas</taxon>
    </lineage>
</organism>
<dbReference type="EMBL" id="JABMCH010000058">
    <property type="protein sequence ID" value="NUU46451.1"/>
    <property type="molecule type" value="Genomic_DNA"/>
</dbReference>
<dbReference type="InterPro" id="IPR008571">
    <property type="entry name" value="HerA-like"/>
</dbReference>
<name>A0A7Y6B2Y2_9SPHN</name>
<reference evidence="2 3" key="1">
    <citation type="submission" date="2020-05" db="EMBL/GenBank/DDBJ databases">
        <title>Genome Sequencing of Type Strains.</title>
        <authorList>
            <person name="Lemaire J.F."/>
            <person name="Inderbitzin P."/>
            <person name="Gregorio O.A."/>
            <person name="Collins S.B."/>
            <person name="Wespe N."/>
            <person name="Knight-Connoni V."/>
        </authorList>
    </citation>
    <scope>NUCLEOTIDE SEQUENCE [LARGE SCALE GENOMIC DNA]</scope>
    <source>
        <strain evidence="2 3">DSM 100049</strain>
    </source>
</reference>
<comment type="caution">
    <text evidence="2">The sequence shown here is derived from an EMBL/GenBank/DDBJ whole genome shotgun (WGS) entry which is preliminary data.</text>
</comment>
<dbReference type="CDD" id="cd01127">
    <property type="entry name" value="TrwB_TraG_TraD_VirD4"/>
    <property type="match status" value="1"/>
</dbReference>
<dbReference type="Gene3D" id="3.40.50.300">
    <property type="entry name" value="P-loop containing nucleotide triphosphate hydrolases"/>
    <property type="match status" value="2"/>
</dbReference>
<dbReference type="InterPro" id="IPR027417">
    <property type="entry name" value="P-loop_NTPase"/>
</dbReference>
<proteinExistence type="predicted"/>
<evidence type="ECO:0000259" key="1">
    <source>
        <dbReference type="SMART" id="SM00382"/>
    </source>
</evidence>
<dbReference type="SUPFAM" id="SSF52540">
    <property type="entry name" value="P-loop containing nucleoside triphosphate hydrolases"/>
    <property type="match status" value="1"/>
</dbReference>
<accession>A0A7Y6B2Y2</accession>
<dbReference type="InterPro" id="IPR003593">
    <property type="entry name" value="AAA+_ATPase"/>
</dbReference>
<feature type="domain" description="AAA+ ATPase" evidence="1">
    <location>
        <begin position="165"/>
        <end position="389"/>
    </location>
</feature>
<protein>
    <submittedName>
        <fullName evidence="2">DUF87 domain-containing protein</fullName>
    </submittedName>
</protein>
<dbReference type="AlphaFoldDB" id="A0A7Y6B2Y2"/>
<dbReference type="InterPro" id="IPR002789">
    <property type="entry name" value="HerA_central"/>
</dbReference>
<evidence type="ECO:0000313" key="2">
    <source>
        <dbReference type="EMBL" id="NUU46451.1"/>
    </source>
</evidence>
<sequence>MTARPMSSIPDLHPNDTPVIGWLLAIAGSSGGIVLDRQALAALAEADDPVLAAAGQVAMPVKIKRGDRWIIGTIRSLSLDPAGDAAALTTEIDLMGEGMRQPETGELYGFRRGVTSYPMPGATIHAITDAELAGIHLHRAQTTVTIGTVHPARTVPATLAVDALLGRHFAILGSTGTGKSTATAMILHRICERAPLGHIVMIDPHGEYAHAFRDAGTIHDVGNLRMPYWLMNFDEHCEILLSASGAQRQADADVLAKCLLAARMRSRAAAEVPRVTVDTPIPYLLSDLTAQLSQEMSKLERVGDIAPYQRIKSKIEEIKGDPRYAFMFSGMLVADTMTDFLARILRMPGDGRPISIIDVSGVPSDVTGVVVALLARMIFDHAIWTHPAERRPVLMVCEEAHRYISAQAERDSAVGRILSRIAKEGRKYGVSLGLVTQRPSDLAEGVLSQCGTIIAMRLNNERDQAMVRSAMPEGGRGLLDTISALRNREAILCGEGVSFPMRASLDNLAEDKRPASNDMTITALWAKPSGGNRVLAETITRWRAAGK</sequence>
<dbReference type="Proteomes" id="UP000536441">
    <property type="component" value="Unassembled WGS sequence"/>
</dbReference>
<dbReference type="Pfam" id="PF01935">
    <property type="entry name" value="DUF87"/>
    <property type="match status" value="1"/>
</dbReference>
<keyword evidence="3" id="KW-1185">Reference proteome</keyword>
<evidence type="ECO:0000313" key="3">
    <source>
        <dbReference type="Proteomes" id="UP000536441"/>
    </source>
</evidence>
<dbReference type="PANTHER" id="PTHR42957:SF1">
    <property type="entry name" value="HELICASE MJ1565-RELATED"/>
    <property type="match status" value="1"/>
</dbReference>
<dbReference type="PANTHER" id="PTHR42957">
    <property type="entry name" value="HELICASE MJ1565-RELATED"/>
    <property type="match status" value="1"/>
</dbReference>
<dbReference type="SMART" id="SM00382">
    <property type="entry name" value="AAA"/>
    <property type="match status" value="1"/>
</dbReference>